<dbReference type="Proteomes" id="UP000759131">
    <property type="component" value="Unassembled WGS sequence"/>
</dbReference>
<evidence type="ECO:0000256" key="5">
    <source>
        <dbReference type="ARBA" id="ARBA00022525"/>
    </source>
</evidence>
<dbReference type="GO" id="GO:0050482">
    <property type="term" value="P:arachidonate secretion"/>
    <property type="evidence" value="ECO:0007669"/>
    <property type="project" value="InterPro"/>
</dbReference>
<evidence type="ECO:0000256" key="9">
    <source>
        <dbReference type="ARBA" id="ARBA00023098"/>
    </source>
</evidence>
<evidence type="ECO:0000256" key="3">
    <source>
        <dbReference type="ARBA" id="ARBA00004613"/>
    </source>
</evidence>
<gene>
    <name evidence="12" type="ORF">OSB1V03_LOCUS9934</name>
</gene>
<evidence type="ECO:0000256" key="8">
    <source>
        <dbReference type="ARBA" id="ARBA00022963"/>
    </source>
</evidence>
<comment type="subcellular location">
    <subcellularLocation>
        <location evidence="3">Secreted</location>
    </subcellularLocation>
</comment>
<dbReference type="GO" id="GO:0016042">
    <property type="term" value="P:lipid catabolic process"/>
    <property type="evidence" value="ECO:0007669"/>
    <property type="project" value="UniProtKB-KW"/>
</dbReference>
<dbReference type="EMBL" id="CAJPIZ010006942">
    <property type="protein sequence ID" value="CAG2109948.1"/>
    <property type="molecule type" value="Genomic_DNA"/>
</dbReference>
<keyword evidence="7" id="KW-0106">Calcium</keyword>
<dbReference type="GO" id="GO:0005576">
    <property type="term" value="C:extracellular region"/>
    <property type="evidence" value="ECO:0007669"/>
    <property type="project" value="UniProtKB-SubCell"/>
</dbReference>
<evidence type="ECO:0000313" key="13">
    <source>
        <dbReference type="Proteomes" id="UP000759131"/>
    </source>
</evidence>
<comment type="similarity">
    <text evidence="4">Belongs to the phospholipase A2 family. Group III subfamily.</text>
</comment>
<name>A0A7R9Q2B0_9ACAR</name>
<dbReference type="GO" id="GO:0004623">
    <property type="term" value="F:phospholipase A2 activity"/>
    <property type="evidence" value="ECO:0007669"/>
    <property type="project" value="UniProtKB-EC"/>
</dbReference>
<evidence type="ECO:0000256" key="4">
    <source>
        <dbReference type="ARBA" id="ARBA00009659"/>
    </source>
</evidence>
<evidence type="ECO:0000256" key="7">
    <source>
        <dbReference type="ARBA" id="ARBA00022837"/>
    </source>
</evidence>
<reference evidence="12" key="1">
    <citation type="submission" date="2020-11" db="EMBL/GenBank/DDBJ databases">
        <authorList>
            <person name="Tran Van P."/>
        </authorList>
    </citation>
    <scope>NUCLEOTIDE SEQUENCE</scope>
</reference>
<dbReference type="InterPro" id="IPR033113">
    <property type="entry name" value="PLA2_histidine"/>
</dbReference>
<comment type="catalytic activity">
    <reaction evidence="1">
        <text>a 1,2-diacyl-sn-glycero-3-phosphocholine + H2O = a 1-acyl-sn-glycero-3-phosphocholine + a fatty acid + H(+)</text>
        <dbReference type="Rhea" id="RHEA:15801"/>
        <dbReference type="ChEBI" id="CHEBI:15377"/>
        <dbReference type="ChEBI" id="CHEBI:15378"/>
        <dbReference type="ChEBI" id="CHEBI:28868"/>
        <dbReference type="ChEBI" id="CHEBI:57643"/>
        <dbReference type="ChEBI" id="CHEBI:58168"/>
        <dbReference type="EC" id="3.1.1.4"/>
    </reaction>
</comment>
<dbReference type="Pfam" id="PF05826">
    <property type="entry name" value="Phospholip_A2_2"/>
    <property type="match status" value="1"/>
</dbReference>
<proteinExistence type="inferred from homology"/>
<protein>
    <recommendedName>
        <fullName evidence="11">Phospholipase A2-like central domain-containing protein</fullName>
    </recommendedName>
</protein>
<dbReference type="InterPro" id="IPR036444">
    <property type="entry name" value="PLipase_A2_dom_sf"/>
</dbReference>
<keyword evidence="8" id="KW-0442">Lipid degradation</keyword>
<keyword evidence="6" id="KW-0378">Hydrolase</keyword>
<comment type="cofactor">
    <cofactor evidence="2">
        <name>Ca(2+)</name>
        <dbReference type="ChEBI" id="CHEBI:29108"/>
    </cofactor>
</comment>
<dbReference type="PROSITE" id="PS00118">
    <property type="entry name" value="PA2_HIS"/>
    <property type="match status" value="1"/>
</dbReference>
<dbReference type="Gene3D" id="1.20.90.10">
    <property type="entry name" value="Phospholipase A2 domain"/>
    <property type="match status" value="1"/>
</dbReference>
<evidence type="ECO:0000256" key="1">
    <source>
        <dbReference type="ARBA" id="ARBA00001604"/>
    </source>
</evidence>
<sequence>MDGGGQVIGAEVGNIEHSLVKRSLASGGTITFPKTKWCGPGRTARHYDDLGADVDTDSCCRDHDNCQPRGLYPGQLQRYCNVRGSRFQISACECDQQFKQCLSNIPLSISARMVAKIYRIFVTQCIDYNQYTRDCNVIDRSTHDFPYTQK</sequence>
<evidence type="ECO:0000313" key="12">
    <source>
        <dbReference type="EMBL" id="CAD7629518.1"/>
    </source>
</evidence>
<keyword evidence="13" id="KW-1185">Reference proteome</keyword>
<evidence type="ECO:0000259" key="11">
    <source>
        <dbReference type="Pfam" id="PF05826"/>
    </source>
</evidence>
<dbReference type="PANTHER" id="PTHR12253">
    <property type="entry name" value="RH14732P"/>
    <property type="match status" value="1"/>
</dbReference>
<evidence type="ECO:0000256" key="2">
    <source>
        <dbReference type="ARBA" id="ARBA00001913"/>
    </source>
</evidence>
<dbReference type="SUPFAM" id="SSF48619">
    <property type="entry name" value="Phospholipase A2, PLA2"/>
    <property type="match status" value="1"/>
</dbReference>
<keyword evidence="5" id="KW-0964">Secreted</keyword>
<feature type="domain" description="Phospholipase A2-like central" evidence="11">
    <location>
        <begin position="32"/>
        <end position="128"/>
    </location>
</feature>
<dbReference type="AlphaFoldDB" id="A0A7R9Q2B0"/>
<dbReference type="InterPro" id="IPR016090">
    <property type="entry name" value="PLA2-like_dom"/>
</dbReference>
<feature type="non-terminal residue" evidence="12">
    <location>
        <position position="150"/>
    </location>
</feature>
<evidence type="ECO:0000256" key="10">
    <source>
        <dbReference type="ARBA" id="ARBA00023145"/>
    </source>
</evidence>
<dbReference type="OrthoDB" id="6513890at2759"/>
<organism evidence="12">
    <name type="scientific">Medioppia subpectinata</name>
    <dbReference type="NCBI Taxonomy" id="1979941"/>
    <lineage>
        <taxon>Eukaryota</taxon>
        <taxon>Metazoa</taxon>
        <taxon>Ecdysozoa</taxon>
        <taxon>Arthropoda</taxon>
        <taxon>Chelicerata</taxon>
        <taxon>Arachnida</taxon>
        <taxon>Acari</taxon>
        <taxon>Acariformes</taxon>
        <taxon>Sarcoptiformes</taxon>
        <taxon>Oribatida</taxon>
        <taxon>Brachypylina</taxon>
        <taxon>Oppioidea</taxon>
        <taxon>Oppiidae</taxon>
        <taxon>Medioppia</taxon>
    </lineage>
</organism>
<dbReference type="GO" id="GO:0006644">
    <property type="term" value="P:phospholipid metabolic process"/>
    <property type="evidence" value="ECO:0007669"/>
    <property type="project" value="InterPro"/>
</dbReference>
<evidence type="ECO:0000256" key="6">
    <source>
        <dbReference type="ARBA" id="ARBA00022801"/>
    </source>
</evidence>
<accession>A0A7R9Q2B0</accession>
<dbReference type="EMBL" id="OC861517">
    <property type="protein sequence ID" value="CAD7629518.1"/>
    <property type="molecule type" value="Genomic_DNA"/>
</dbReference>
<keyword evidence="10" id="KW-0865">Zymogen</keyword>
<keyword evidence="9" id="KW-0443">Lipid metabolism</keyword>